<evidence type="ECO:0000256" key="4">
    <source>
        <dbReference type="ARBA" id="ARBA00022723"/>
    </source>
</evidence>
<dbReference type="CDD" id="cd07765">
    <property type="entry name" value="KRAB_A-box"/>
    <property type="match status" value="1"/>
</dbReference>
<dbReference type="SMART" id="SM00355">
    <property type="entry name" value="ZnF_C2H2"/>
    <property type="match status" value="8"/>
</dbReference>
<feature type="domain" description="C2H2-type" evidence="16">
    <location>
        <begin position="142"/>
        <end position="169"/>
    </location>
</feature>
<evidence type="ECO:0000256" key="6">
    <source>
        <dbReference type="ARBA" id="ARBA00022771"/>
    </source>
</evidence>
<dbReference type="FunFam" id="3.30.160.60:FF:002075">
    <property type="entry name" value="zinc finger protein 646"/>
    <property type="match status" value="1"/>
</dbReference>
<evidence type="ECO:0000259" key="17">
    <source>
        <dbReference type="PROSITE" id="PS50805"/>
    </source>
</evidence>
<evidence type="ECO:0000259" key="16">
    <source>
        <dbReference type="PROSITE" id="PS50157"/>
    </source>
</evidence>
<dbReference type="InterPro" id="IPR001909">
    <property type="entry name" value="KRAB"/>
</dbReference>
<feature type="domain" description="C2H2-type" evidence="16">
    <location>
        <begin position="170"/>
        <end position="197"/>
    </location>
</feature>
<feature type="domain" description="KRAB" evidence="17">
    <location>
        <begin position="26"/>
        <end position="99"/>
    </location>
</feature>
<dbReference type="FunFam" id="3.30.160.60:FF:000557">
    <property type="entry name" value="zinc finger and SCAN domain-containing protein 29"/>
    <property type="match status" value="1"/>
</dbReference>
<keyword evidence="8" id="KW-0805">Transcription regulation</keyword>
<dbReference type="PROSITE" id="PS50805">
    <property type="entry name" value="KRAB"/>
    <property type="match status" value="1"/>
</dbReference>
<dbReference type="InterPro" id="IPR036236">
    <property type="entry name" value="Znf_C2H2_sf"/>
</dbReference>
<comment type="subunit">
    <text evidence="13">Interacts with the SLBP/pre-mRNA complex but not with SLBP alone. Interacts with LSM11 in a U7 snRNP-dependent manner.</text>
</comment>
<feature type="domain" description="C2H2-type" evidence="16">
    <location>
        <begin position="282"/>
        <end position="309"/>
    </location>
</feature>
<dbReference type="Ensembl" id="ENSGALT00010001526.1">
    <property type="protein sequence ID" value="ENSGALP00010000832.1"/>
    <property type="gene ID" value="ENSGALG00010000716.1"/>
</dbReference>
<reference evidence="18" key="3">
    <citation type="submission" date="2025-09" db="UniProtKB">
        <authorList>
            <consortium name="Ensembl"/>
        </authorList>
    </citation>
    <scope>IDENTIFICATION</scope>
    <source>
        <strain evidence="18">broiler</strain>
    </source>
</reference>
<dbReference type="InterPro" id="IPR036051">
    <property type="entry name" value="KRAB_dom_sf"/>
</dbReference>
<keyword evidence="6 14" id="KW-0863">Zinc-finger</keyword>
<evidence type="ECO:0000256" key="8">
    <source>
        <dbReference type="ARBA" id="ARBA00023015"/>
    </source>
</evidence>
<dbReference type="SUPFAM" id="SSF57667">
    <property type="entry name" value="beta-beta-alpha zinc fingers"/>
    <property type="match status" value="5"/>
</dbReference>
<dbReference type="Pfam" id="PF00096">
    <property type="entry name" value="zf-C2H2"/>
    <property type="match status" value="8"/>
</dbReference>
<dbReference type="AlphaFoldDB" id="A0A8V0X8N2"/>
<reference evidence="18" key="2">
    <citation type="submission" date="2025-08" db="UniProtKB">
        <authorList>
            <consortium name="Ensembl"/>
        </authorList>
    </citation>
    <scope>IDENTIFICATION</scope>
    <source>
        <strain evidence="18">broiler</strain>
    </source>
</reference>
<dbReference type="GO" id="GO:0003677">
    <property type="term" value="F:DNA binding"/>
    <property type="evidence" value="ECO:0007669"/>
    <property type="project" value="UniProtKB-KW"/>
</dbReference>
<comment type="similarity">
    <text evidence="3">Belongs to the krueppel C2H2-type zinc-finger protein family.</text>
</comment>
<keyword evidence="11" id="KW-0539">Nucleus</keyword>
<feature type="domain" description="C2H2-type" evidence="16">
    <location>
        <begin position="338"/>
        <end position="365"/>
    </location>
</feature>
<evidence type="ECO:0000256" key="12">
    <source>
        <dbReference type="ARBA" id="ARBA00054787"/>
    </source>
</evidence>
<evidence type="ECO:0000313" key="19">
    <source>
        <dbReference type="Proteomes" id="UP000000539"/>
    </source>
</evidence>
<accession>A0A8V0X8N2</accession>
<evidence type="ECO:0000313" key="18">
    <source>
        <dbReference type="Ensembl" id="ENSGALP00010000832.1"/>
    </source>
</evidence>
<dbReference type="InterPro" id="IPR050758">
    <property type="entry name" value="Znf_C2H2-type"/>
</dbReference>
<dbReference type="GO" id="GO:0006355">
    <property type="term" value="P:regulation of DNA-templated transcription"/>
    <property type="evidence" value="ECO:0007669"/>
    <property type="project" value="InterPro"/>
</dbReference>
<keyword evidence="10" id="KW-0804">Transcription</keyword>
<dbReference type="PROSITE" id="PS00028">
    <property type="entry name" value="ZINC_FINGER_C2H2_1"/>
    <property type="match status" value="6"/>
</dbReference>
<dbReference type="PANTHER" id="PTHR23234:SF8">
    <property type="entry name" value="C2H2-TYPE DOMAIN-CONTAINING PROTEIN"/>
    <property type="match status" value="1"/>
</dbReference>
<feature type="compositionally biased region" description="Basic and acidic residues" evidence="15">
    <location>
        <begin position="123"/>
        <end position="134"/>
    </location>
</feature>
<dbReference type="FunFam" id="3.30.160.60:FF:000340">
    <property type="entry name" value="zinc finger protein 473 isoform X1"/>
    <property type="match status" value="1"/>
</dbReference>
<evidence type="ECO:0000256" key="5">
    <source>
        <dbReference type="ARBA" id="ARBA00022737"/>
    </source>
</evidence>
<dbReference type="SUPFAM" id="SSF109640">
    <property type="entry name" value="KRAB domain (Kruppel-associated box)"/>
    <property type="match status" value="1"/>
</dbReference>
<reference evidence="18" key="1">
    <citation type="submission" date="2020-11" db="EMBL/GenBank/DDBJ databases">
        <title>Gallus gallus (Chicken) genome, bGalGal1, GRCg7b, maternal haplotype autosomes + Z &amp; W.</title>
        <authorList>
            <person name="Warren W."/>
            <person name="Formenti G."/>
            <person name="Fedrigo O."/>
            <person name="Haase B."/>
            <person name="Mountcastle J."/>
            <person name="Balacco J."/>
            <person name="Tracey A."/>
            <person name="Schneider V."/>
            <person name="Okimoto R."/>
            <person name="Cheng H."/>
            <person name="Hawken R."/>
            <person name="Howe K."/>
            <person name="Jarvis E.D."/>
        </authorList>
    </citation>
    <scope>NUCLEOTIDE SEQUENCE [LARGE SCALE GENOMIC DNA]</scope>
    <source>
        <strain evidence="18">Broiler</strain>
    </source>
</reference>
<comment type="function">
    <text evidence="12">Involved in histone 3'-end pre-mRNA processing by associating with U7 snRNP and interacting with SLBP/pre-mRNA complex. Increases histone 3'-end pre-mRNA processing but has no effect on U7 snRNP levels, when overexpressed. Required for cell cycle progression from G1 to S phases.</text>
</comment>
<evidence type="ECO:0000256" key="15">
    <source>
        <dbReference type="SAM" id="MobiDB-lite"/>
    </source>
</evidence>
<keyword evidence="5" id="KW-0677">Repeat</keyword>
<keyword evidence="7" id="KW-0862">Zinc</keyword>
<evidence type="ECO:0000256" key="10">
    <source>
        <dbReference type="ARBA" id="ARBA00023163"/>
    </source>
</evidence>
<dbReference type="FunFam" id="3.30.160.60:FF:000069">
    <property type="entry name" value="Zinc finger protein 572"/>
    <property type="match status" value="1"/>
</dbReference>
<evidence type="ECO:0000256" key="2">
    <source>
        <dbReference type="ARBA" id="ARBA00004123"/>
    </source>
</evidence>
<keyword evidence="19" id="KW-1185">Reference proteome</keyword>
<dbReference type="FunFam" id="3.30.160.60:FF:002090">
    <property type="entry name" value="Zinc finger protein 473"/>
    <property type="match status" value="1"/>
</dbReference>
<name>A0A8V0X8N2_CHICK</name>
<comment type="function">
    <text evidence="1">May be involved in transcriptional regulation.</text>
</comment>
<dbReference type="Pfam" id="PF01352">
    <property type="entry name" value="KRAB"/>
    <property type="match status" value="1"/>
</dbReference>
<dbReference type="PROSITE" id="PS50157">
    <property type="entry name" value="ZINC_FINGER_C2H2_2"/>
    <property type="match status" value="8"/>
</dbReference>
<feature type="domain" description="C2H2-type" evidence="16">
    <location>
        <begin position="198"/>
        <end position="225"/>
    </location>
</feature>
<evidence type="ECO:0000256" key="1">
    <source>
        <dbReference type="ARBA" id="ARBA00003767"/>
    </source>
</evidence>
<feature type="domain" description="C2H2-type" evidence="16">
    <location>
        <begin position="226"/>
        <end position="253"/>
    </location>
</feature>
<proteinExistence type="inferred from homology"/>
<dbReference type="SMART" id="SM00349">
    <property type="entry name" value="KRAB"/>
    <property type="match status" value="1"/>
</dbReference>
<feature type="domain" description="C2H2-type" evidence="16">
    <location>
        <begin position="254"/>
        <end position="281"/>
    </location>
</feature>
<dbReference type="FunFam" id="3.30.160.60:FF:001270">
    <property type="entry name" value="zinc finger protein 583 isoform X1"/>
    <property type="match status" value="1"/>
</dbReference>
<evidence type="ECO:0000256" key="11">
    <source>
        <dbReference type="ARBA" id="ARBA00023242"/>
    </source>
</evidence>
<evidence type="ECO:0000256" key="9">
    <source>
        <dbReference type="ARBA" id="ARBA00023125"/>
    </source>
</evidence>
<comment type="subcellular location">
    <subcellularLocation>
        <location evidence="2">Nucleus</location>
    </subcellularLocation>
</comment>
<evidence type="ECO:0000256" key="3">
    <source>
        <dbReference type="ARBA" id="ARBA00006991"/>
    </source>
</evidence>
<dbReference type="Gene3D" id="6.10.140.140">
    <property type="match status" value="1"/>
</dbReference>
<evidence type="ECO:0000256" key="14">
    <source>
        <dbReference type="PROSITE-ProRule" id="PRU00042"/>
    </source>
</evidence>
<dbReference type="GO" id="GO:0005634">
    <property type="term" value="C:nucleus"/>
    <property type="evidence" value="ECO:0007669"/>
    <property type="project" value="UniProtKB-SubCell"/>
</dbReference>
<feature type="domain" description="C2H2-type" evidence="16">
    <location>
        <begin position="310"/>
        <end position="337"/>
    </location>
</feature>
<dbReference type="PANTHER" id="PTHR23234">
    <property type="entry name" value="ZNF44 PROTEIN"/>
    <property type="match status" value="1"/>
</dbReference>
<keyword evidence="9" id="KW-0238">DNA-binding</keyword>
<organism evidence="18 19">
    <name type="scientific">Gallus gallus</name>
    <name type="common">Chicken</name>
    <dbReference type="NCBI Taxonomy" id="9031"/>
    <lineage>
        <taxon>Eukaryota</taxon>
        <taxon>Metazoa</taxon>
        <taxon>Chordata</taxon>
        <taxon>Craniata</taxon>
        <taxon>Vertebrata</taxon>
        <taxon>Euteleostomi</taxon>
        <taxon>Archelosauria</taxon>
        <taxon>Archosauria</taxon>
        <taxon>Dinosauria</taxon>
        <taxon>Saurischia</taxon>
        <taxon>Theropoda</taxon>
        <taxon>Coelurosauria</taxon>
        <taxon>Aves</taxon>
        <taxon>Neognathae</taxon>
        <taxon>Galloanserae</taxon>
        <taxon>Galliformes</taxon>
        <taxon>Phasianidae</taxon>
        <taxon>Phasianinae</taxon>
        <taxon>Gallus</taxon>
    </lineage>
</organism>
<feature type="region of interest" description="Disordered" evidence="15">
    <location>
        <begin position="100"/>
        <end position="134"/>
    </location>
</feature>
<dbReference type="GeneTree" id="ENSGT01150000286944"/>
<dbReference type="Proteomes" id="UP000000539">
    <property type="component" value="Chromosome 29"/>
</dbReference>
<keyword evidence="4" id="KW-0479">Metal-binding</keyword>
<feature type="compositionally biased region" description="Basic residues" evidence="15">
    <location>
        <begin position="102"/>
        <end position="114"/>
    </location>
</feature>
<dbReference type="FunFam" id="3.30.160.60:FF:000024">
    <property type="entry name" value="zinc finger protein 140 isoform X1"/>
    <property type="match status" value="1"/>
</dbReference>
<sequence>MRVLGPEKRLGQEFVSCASCFPGPWLFFAEVAVYFSREEWALLDPAQRALYRDVMLETYQCVAWLDFKEDVQKSGVAERRRSSASVRKTRRDVRSGLEHFKKPLGKHPGKRARNHLGFSSGQKEPEDPRSKLEKKCQKTKQKHCPDCGKSFKSYSEFVTHQCVNSQEHLYKCSDCGKSFKWRSNLTRHKSIHVEERPYKCPECGKSFRISSYLILHQRIHTGERPFQCHDCGKRFKRSSHLIHHQRIHKGGRPFQCSECGKSFRSSSNLTVHQRIHTGERPFKCSECSKSFKSSSHLIQHQNIHTGERPYKCPECGKGFKKSSHVTFHQRIHTEERPYKCPECGKSFRSSSRLNSHKQAVAAPAPREMGLLPDHIIERVYSQTVIQTVHSSETPST</sequence>
<evidence type="ECO:0000256" key="13">
    <source>
        <dbReference type="ARBA" id="ARBA00062613"/>
    </source>
</evidence>
<dbReference type="GO" id="GO:0008270">
    <property type="term" value="F:zinc ion binding"/>
    <property type="evidence" value="ECO:0007669"/>
    <property type="project" value="UniProtKB-KW"/>
</dbReference>
<dbReference type="Gene3D" id="3.30.160.60">
    <property type="entry name" value="Classic Zinc Finger"/>
    <property type="match status" value="7"/>
</dbReference>
<protein>
    <submittedName>
        <fullName evidence="18">Uncharacterized protein</fullName>
    </submittedName>
</protein>
<evidence type="ECO:0000256" key="7">
    <source>
        <dbReference type="ARBA" id="ARBA00022833"/>
    </source>
</evidence>
<dbReference type="InterPro" id="IPR013087">
    <property type="entry name" value="Znf_C2H2_type"/>
</dbReference>